<keyword evidence="3" id="KW-1185">Reference proteome</keyword>
<proteinExistence type="predicted"/>
<dbReference type="EMBL" id="AE017245">
    <property type="protein sequence ID" value="AAZ43550.1"/>
    <property type="molecule type" value="Genomic_DNA"/>
</dbReference>
<keyword evidence="1" id="KW-0472">Membrane</keyword>
<dbReference type="HOGENOM" id="CLU_029433_1_0_14"/>
<name>Q4A6S1_MYCS5</name>
<dbReference type="STRING" id="262723.MS53_0129"/>
<keyword evidence="1" id="KW-0812">Transmembrane</keyword>
<feature type="transmembrane region" description="Helical" evidence="1">
    <location>
        <begin position="68"/>
        <end position="86"/>
    </location>
</feature>
<reference evidence="2 3" key="1">
    <citation type="journal article" date="2005" name="J. Bacteriol.">
        <title>Swine and poultry pathogens: the complete genome sequences of two strains of Mycoplasma hyopneumoniae and a strain of Mycoplasma synoviae.</title>
        <authorList>
            <person name="Vasconcelos A.T."/>
            <person name="Ferreira H.B."/>
            <person name="Bizarro C.V."/>
            <person name="Bonatto S.L."/>
            <person name="Carvalho M.O."/>
            <person name="Pinto P.M."/>
            <person name="Almeida D.F."/>
            <person name="Almeida L.G."/>
            <person name="Almeida R."/>
            <person name="Alves-Filho L."/>
            <person name="Assuncao E.N."/>
            <person name="Azevedo V.A."/>
            <person name="Bogo M.R."/>
            <person name="Brigido M.M."/>
            <person name="Brocchi M."/>
            <person name="Burity H.A."/>
            <person name="Camargo A.A."/>
            <person name="Camargo S.S."/>
            <person name="Carepo M.S."/>
            <person name="Carraro D.M."/>
            <person name="de Mattos Cascardo J.C."/>
            <person name="Castro L.A."/>
            <person name="Cavalcanti G."/>
            <person name="Chemale G."/>
            <person name="Collevatti R.G."/>
            <person name="Cunha C.W."/>
            <person name="Dallagiovanna B."/>
            <person name="Dambros B.P."/>
            <person name="Dellagostin O.A."/>
            <person name="Falcao C."/>
            <person name="Fantinatti-Garboggini F."/>
            <person name="Felipe M.S."/>
            <person name="Fiorentin L."/>
            <person name="Franco G.R."/>
            <person name="Freitas N.S."/>
            <person name="Frias D."/>
            <person name="Grangeiro T.B."/>
            <person name="Grisard E.C."/>
            <person name="Guimaraes C.T."/>
            <person name="Hungria M."/>
            <person name="Jardim S.N."/>
            <person name="Krieger M.A."/>
            <person name="Laurino J.P."/>
            <person name="Lima L.F."/>
            <person name="Lopes M.I."/>
            <person name="Loreto E.L."/>
            <person name="Madeira H.M."/>
            <person name="Manfio G.P."/>
            <person name="Maranhao A.Q."/>
            <person name="Martinkovics C.T."/>
            <person name="Medeiros S.R."/>
            <person name="Moreira M.A."/>
            <person name="Neiva M."/>
            <person name="Ramalho-Neto C.E."/>
            <person name="Nicolas M.F."/>
            <person name="Oliveira S.C."/>
            <person name="Paixao R.F."/>
            <person name="Pedrosa F.O."/>
            <person name="Pena S.D."/>
            <person name="Pereira M."/>
            <person name="Pereira-Ferrari L."/>
            <person name="Piffer I."/>
            <person name="Pinto L.S."/>
            <person name="Potrich D.P."/>
            <person name="Salim A.C."/>
            <person name="Santos F.R."/>
            <person name="Schmitt R."/>
            <person name="Schneider M.P."/>
            <person name="Schrank A."/>
            <person name="Schrank I.S."/>
            <person name="Schuck A.F."/>
            <person name="Seuanez H.N."/>
            <person name="Silva D.W."/>
            <person name="Silva R."/>
            <person name="Silva S.C."/>
            <person name="Soares C.M."/>
            <person name="Souza K.R."/>
            <person name="Souza R.C."/>
            <person name="Staats C.C."/>
            <person name="Steffens M.B."/>
            <person name="Teixeira S.M."/>
            <person name="Urmenyi T.P."/>
            <person name="Vainstein M.H."/>
            <person name="Zuccherato L.W."/>
            <person name="Simpson A.J."/>
            <person name="Zaha A."/>
        </authorList>
    </citation>
    <scope>NUCLEOTIDE SEQUENCE [LARGE SCALE GENOMIC DNA]</scope>
    <source>
        <strain evidence="2 3">53</strain>
    </source>
</reference>
<dbReference type="Proteomes" id="UP000000549">
    <property type="component" value="Chromosome"/>
</dbReference>
<dbReference type="AlphaFoldDB" id="Q4A6S1"/>
<evidence type="ECO:0000313" key="2">
    <source>
        <dbReference type="EMBL" id="AAZ43550.1"/>
    </source>
</evidence>
<organism evidence="2 3">
    <name type="scientific">Mycoplasmopsis synoviae (strain 53)</name>
    <name type="common">Mycoplasma synoviae</name>
    <dbReference type="NCBI Taxonomy" id="262723"/>
    <lineage>
        <taxon>Bacteria</taxon>
        <taxon>Bacillati</taxon>
        <taxon>Mycoplasmatota</taxon>
        <taxon>Mycoplasmoidales</taxon>
        <taxon>Metamycoplasmataceae</taxon>
        <taxon>Mycoplasmopsis</taxon>
    </lineage>
</organism>
<feature type="transmembrane region" description="Helical" evidence="1">
    <location>
        <begin position="590"/>
        <end position="611"/>
    </location>
</feature>
<feature type="transmembrane region" description="Helical" evidence="1">
    <location>
        <begin position="182"/>
        <end position="201"/>
    </location>
</feature>
<dbReference type="eggNOG" id="COG1277">
    <property type="taxonomic scope" value="Bacteria"/>
</dbReference>
<evidence type="ECO:0000256" key="1">
    <source>
        <dbReference type="SAM" id="Phobius"/>
    </source>
</evidence>
<protein>
    <submittedName>
        <fullName evidence="2">Uncharacterized protein</fullName>
    </submittedName>
</protein>
<gene>
    <name evidence="2" type="ordered locus">MS53_0129</name>
</gene>
<evidence type="ECO:0000313" key="3">
    <source>
        <dbReference type="Proteomes" id="UP000000549"/>
    </source>
</evidence>
<sequence>MYNFIFHLFHIYRKSLMKQFYVYCAFLHKLLFKKVNSIVIPLFVFSVSLIAGIVIWNQNIKNINSTTIIYAFLFLELLFTTLYASIKALNLFKEQESDALDILVFSKPISRKKMFISKQATFISFGLMWSLVVFTSNISAFFIMNLENALVVSFISFASLFFSYLIFGNIAALIAYKLSSKLALTISLVISTPLVIGGVVINSNSTSTANNFAYYLNTPYQFNRSNTAVNTNQFYLNNNKDNYYILANGYKSDKFSDLQKEFINNAYGYAENSSKSWQVYSWLSLPYQLIDAANVNNKNPLSFTENNSENNLKDYIFYNHLDSIAYNYNLVKDPKIATSGVNDDKSKYYIVPGLLKVDSKIDNLINTKIVYARENASTFDVTFPEDNFIYSSPNNLVGEISWQYTSELLNSDVFKNYARSFYANLFNKLKQVNSTDLFTNKKLLLDEVSSKLNEISSDSSEAKLVDPSTTVLDENAIKNNKIKNLTEKKVYLAVGLLYYLYFAHNDSFLTKALLSNEDPLEKDNASKIVLEIDGYKYEIGGYSSFTAKQEVKNDKVVIRYELEPSDNYLFQKVNELYSLERGSQIVDKNYYYLIWVVIAMMVVFLNTYLYMKKDYK</sequence>
<accession>Q4A6S1</accession>
<feature type="transmembrane region" description="Helical" evidence="1">
    <location>
        <begin position="120"/>
        <end position="144"/>
    </location>
</feature>
<feature type="transmembrane region" description="Helical" evidence="1">
    <location>
        <begin position="150"/>
        <end position="175"/>
    </location>
</feature>
<dbReference type="KEGG" id="msy:MS53_0129"/>
<feature type="transmembrane region" description="Helical" evidence="1">
    <location>
        <begin position="38"/>
        <end position="56"/>
    </location>
</feature>
<keyword evidence="1" id="KW-1133">Transmembrane helix</keyword>